<keyword evidence="4" id="KW-1185">Reference proteome</keyword>
<dbReference type="Proteomes" id="UP000757232">
    <property type="component" value="Unassembled WGS sequence"/>
</dbReference>
<sequence length="90" mass="9853">MADTKDEMTDPSSKAFATSTEDSSGTMPYTPIGELIKKDHKFIWTEAQDKALKSIKKAFETEVVLAMPKPDKPYTLETDASDVAIGAVLQ</sequence>
<dbReference type="EMBL" id="LNZH02000039">
    <property type="protein sequence ID" value="OCB92047.1"/>
    <property type="molecule type" value="Genomic_DNA"/>
</dbReference>
<accession>A0A9Q5I6C6</accession>
<feature type="region of interest" description="Disordered" evidence="1">
    <location>
        <begin position="1"/>
        <end position="30"/>
    </location>
</feature>
<evidence type="ECO:0000313" key="3">
    <source>
        <dbReference type="EMBL" id="OCB92047.1"/>
    </source>
</evidence>
<dbReference type="OrthoDB" id="2975412at2759"/>
<dbReference type="InterPro" id="IPR051320">
    <property type="entry name" value="Viral_Replic_Matur_Polypro"/>
</dbReference>
<proteinExistence type="predicted"/>
<feature type="compositionally biased region" description="Polar residues" evidence="1">
    <location>
        <begin position="10"/>
        <end position="27"/>
    </location>
</feature>
<comment type="caution">
    <text evidence="3">The sequence shown here is derived from an EMBL/GenBank/DDBJ whole genome shotgun (WGS) entry which is preliminary data.</text>
</comment>
<name>A0A9Q5I6C6_SANBA</name>
<dbReference type="Gene3D" id="3.30.70.270">
    <property type="match status" value="1"/>
</dbReference>
<evidence type="ECO:0000259" key="2">
    <source>
        <dbReference type="Pfam" id="PF17919"/>
    </source>
</evidence>
<gene>
    <name evidence="3" type="ORF">A7U60_g629</name>
</gene>
<dbReference type="AlphaFoldDB" id="A0A9Q5I6C6"/>
<protein>
    <submittedName>
        <fullName evidence="3">Pol protein</fullName>
    </submittedName>
</protein>
<dbReference type="Pfam" id="PF17919">
    <property type="entry name" value="RT_RNaseH_2"/>
    <property type="match status" value="1"/>
</dbReference>
<dbReference type="InterPro" id="IPR043502">
    <property type="entry name" value="DNA/RNA_pol_sf"/>
</dbReference>
<evidence type="ECO:0000256" key="1">
    <source>
        <dbReference type="SAM" id="MobiDB-lite"/>
    </source>
</evidence>
<dbReference type="PANTHER" id="PTHR33064:SF37">
    <property type="entry name" value="RIBONUCLEASE H"/>
    <property type="match status" value="1"/>
</dbReference>
<dbReference type="InterPro" id="IPR041577">
    <property type="entry name" value="RT_RNaseH_2"/>
</dbReference>
<feature type="domain" description="Reverse transcriptase/retrotransposon-derived protein RNase H-like" evidence="2">
    <location>
        <begin position="44"/>
        <end position="89"/>
    </location>
</feature>
<organism evidence="3 4">
    <name type="scientific">Sanghuangporus baumii</name>
    <name type="common">Phellinus baumii</name>
    <dbReference type="NCBI Taxonomy" id="108892"/>
    <lineage>
        <taxon>Eukaryota</taxon>
        <taxon>Fungi</taxon>
        <taxon>Dikarya</taxon>
        <taxon>Basidiomycota</taxon>
        <taxon>Agaricomycotina</taxon>
        <taxon>Agaricomycetes</taxon>
        <taxon>Hymenochaetales</taxon>
        <taxon>Hymenochaetaceae</taxon>
        <taxon>Sanghuangporus</taxon>
    </lineage>
</organism>
<dbReference type="PANTHER" id="PTHR33064">
    <property type="entry name" value="POL PROTEIN"/>
    <property type="match status" value="1"/>
</dbReference>
<dbReference type="SUPFAM" id="SSF56672">
    <property type="entry name" value="DNA/RNA polymerases"/>
    <property type="match status" value="1"/>
</dbReference>
<reference evidence="3" key="1">
    <citation type="submission" date="2016-06" db="EMBL/GenBank/DDBJ databases">
        <title>Draft Genome sequence of the fungus Inonotus baumii.</title>
        <authorList>
            <person name="Zhu H."/>
            <person name="Lin W."/>
        </authorList>
    </citation>
    <scope>NUCLEOTIDE SEQUENCE</scope>
    <source>
        <strain evidence="3">821</strain>
    </source>
</reference>
<evidence type="ECO:0000313" key="4">
    <source>
        <dbReference type="Proteomes" id="UP000757232"/>
    </source>
</evidence>
<dbReference type="InterPro" id="IPR043128">
    <property type="entry name" value="Rev_trsase/Diguanyl_cyclase"/>
</dbReference>